<evidence type="ECO:0000313" key="4">
    <source>
        <dbReference type="Proteomes" id="UP000322873"/>
    </source>
</evidence>
<dbReference type="EMBL" id="VICG01000001">
    <property type="protein sequence ID" value="KAA8576277.1"/>
    <property type="molecule type" value="Genomic_DNA"/>
</dbReference>
<gene>
    <name evidence="3" type="ORF">EYC84_006420</name>
</gene>
<proteinExistence type="predicted"/>
<dbReference type="Pfam" id="PF24589">
    <property type="entry name" value="DUF7614"/>
    <property type="match status" value="1"/>
</dbReference>
<dbReference type="Pfam" id="PF24588">
    <property type="entry name" value="DUF7613"/>
    <property type="match status" value="1"/>
</dbReference>
<dbReference type="InterPro" id="IPR056032">
    <property type="entry name" value="DUF7613"/>
</dbReference>
<reference evidence="3 4" key="1">
    <citation type="submission" date="2019-06" db="EMBL/GenBank/DDBJ databases">
        <title>Genome Sequence of the Brown Rot Fungal Pathogen Monilinia fructicola.</title>
        <authorList>
            <person name="De Miccolis Angelini R.M."/>
            <person name="Landi L."/>
            <person name="Abate D."/>
            <person name="Pollastro S."/>
            <person name="Romanazzi G."/>
            <person name="Faretra F."/>
        </authorList>
    </citation>
    <scope>NUCLEOTIDE SEQUENCE [LARGE SCALE GENOMIC DNA]</scope>
    <source>
        <strain evidence="3 4">Mfrc123</strain>
    </source>
</reference>
<evidence type="ECO:0000259" key="2">
    <source>
        <dbReference type="Pfam" id="PF24589"/>
    </source>
</evidence>
<organism evidence="3 4">
    <name type="scientific">Monilinia fructicola</name>
    <name type="common">Brown rot fungus</name>
    <name type="synonym">Ciboria fructicola</name>
    <dbReference type="NCBI Taxonomy" id="38448"/>
    <lineage>
        <taxon>Eukaryota</taxon>
        <taxon>Fungi</taxon>
        <taxon>Dikarya</taxon>
        <taxon>Ascomycota</taxon>
        <taxon>Pezizomycotina</taxon>
        <taxon>Leotiomycetes</taxon>
        <taxon>Helotiales</taxon>
        <taxon>Sclerotiniaceae</taxon>
        <taxon>Monilinia</taxon>
    </lineage>
</organism>
<dbReference type="AlphaFoldDB" id="A0A5M9K613"/>
<comment type="caution">
    <text evidence="3">The sequence shown here is derived from an EMBL/GenBank/DDBJ whole genome shotgun (WGS) entry which is preliminary data.</text>
</comment>
<sequence length="258" mass="28828">MATQAQPSNLSPKEFSEVLGTVARAETTRTYVFPSLKELHLFQTALTGFVVSFDGKASSFNISRRRMVVPIYKKWDAATTRVQLVQKEKIVQLLAFFENFNHGDCMGFTLKSTDTFESSNKSGKFSLRIVDAKFAMPKPRGEGTAALDSAFVNLDMPDYPGEHDDITVVFDTETERDTFAKSLPAPVKVASRMGSHTIHGCKAHGAYTGIRVLANSMTERYPLLYWSFFLAGINQHDYHKIDILCGEHRSSDSEPQVI</sequence>
<dbReference type="VEuPathDB" id="FungiDB:MFRU_009g01810"/>
<feature type="domain" description="DUF7614" evidence="2">
    <location>
        <begin position="53"/>
        <end position="184"/>
    </location>
</feature>
<protein>
    <submittedName>
        <fullName evidence="3">Uncharacterized protein</fullName>
    </submittedName>
</protein>
<dbReference type="Proteomes" id="UP000322873">
    <property type="component" value="Unassembled WGS sequence"/>
</dbReference>
<name>A0A5M9K613_MONFR</name>
<feature type="domain" description="DUF7613" evidence="1">
    <location>
        <begin position="4"/>
        <end position="47"/>
    </location>
</feature>
<dbReference type="InterPro" id="IPR056033">
    <property type="entry name" value="DUF7614"/>
</dbReference>
<accession>A0A5M9K613</accession>
<evidence type="ECO:0000259" key="1">
    <source>
        <dbReference type="Pfam" id="PF24588"/>
    </source>
</evidence>
<evidence type="ECO:0000313" key="3">
    <source>
        <dbReference type="EMBL" id="KAA8576277.1"/>
    </source>
</evidence>
<keyword evidence="4" id="KW-1185">Reference proteome</keyword>